<accession>A0A037ZIM8</accession>
<evidence type="ECO:0000256" key="3">
    <source>
        <dbReference type="SAM" id="MobiDB-lite"/>
    </source>
</evidence>
<comment type="caution">
    <text evidence="4">The sequence shown here is derived from an EMBL/GenBank/DDBJ whole genome shotgun (WGS) entry which is preliminary data.</text>
</comment>
<dbReference type="InterPro" id="IPR000119">
    <property type="entry name" value="Hist_DNA-bd"/>
</dbReference>
<dbReference type="Pfam" id="PF00216">
    <property type="entry name" value="Bac_DNA_binding"/>
    <property type="match status" value="1"/>
</dbReference>
<organism evidence="4 5">
    <name type="scientific">Actibacterium mucosum KCTC 23349</name>
    <dbReference type="NCBI Taxonomy" id="1454373"/>
    <lineage>
        <taxon>Bacteria</taxon>
        <taxon>Pseudomonadati</taxon>
        <taxon>Pseudomonadota</taxon>
        <taxon>Alphaproteobacteria</taxon>
        <taxon>Rhodobacterales</taxon>
        <taxon>Roseobacteraceae</taxon>
        <taxon>Actibacterium</taxon>
    </lineage>
</organism>
<protein>
    <recommendedName>
        <fullName evidence="6">DNA-binding protein</fullName>
    </recommendedName>
</protein>
<feature type="compositionally biased region" description="Low complexity" evidence="3">
    <location>
        <begin position="1"/>
        <end position="13"/>
    </location>
</feature>
<evidence type="ECO:0000313" key="4">
    <source>
        <dbReference type="EMBL" id="KAJ55474.1"/>
    </source>
</evidence>
<proteinExistence type="inferred from homology"/>
<reference evidence="4 5" key="1">
    <citation type="submission" date="2014-03" db="EMBL/GenBank/DDBJ databases">
        <title>Draft Genome Sequence of Actibacterium mucosum KCTC 23349, a Marine Alphaproteobacterium with Complex Ionic Requirements Isolated from Mediterranean Seawater at Malvarrosa Beach, Valencia, Spain.</title>
        <authorList>
            <person name="Arahal D.R."/>
            <person name="Shao Z."/>
            <person name="Lai Q."/>
            <person name="Pujalte M.J."/>
        </authorList>
    </citation>
    <scope>NUCLEOTIDE SEQUENCE [LARGE SCALE GENOMIC DNA]</scope>
    <source>
        <strain evidence="4 5">KCTC 23349</strain>
    </source>
</reference>
<sequence>MATTTRKTTTKPTTTRKRTTTTRKTTTKTAVKPIAAAATTPEVAPVVSLVEATAADAPATEDKAPEAMMRKKDLVDRVVEASGMKKKDVKPAVEAALVELGKALAAGETLNLHPFGKLKITRRKELPDGEALTARIRRSNRLAGDETALADSDGDS</sequence>
<evidence type="ECO:0000256" key="2">
    <source>
        <dbReference type="ARBA" id="ARBA00023125"/>
    </source>
</evidence>
<dbReference type="GO" id="GO:0003677">
    <property type="term" value="F:DNA binding"/>
    <property type="evidence" value="ECO:0007669"/>
    <property type="project" value="UniProtKB-KW"/>
</dbReference>
<feature type="region of interest" description="Disordered" evidence="3">
    <location>
        <begin position="1"/>
        <end position="28"/>
    </location>
</feature>
<keyword evidence="2" id="KW-0238">DNA-binding</keyword>
<name>A0A037ZIM8_9RHOB</name>
<dbReference type="Proteomes" id="UP000026249">
    <property type="component" value="Unassembled WGS sequence"/>
</dbReference>
<evidence type="ECO:0000313" key="5">
    <source>
        <dbReference type="Proteomes" id="UP000026249"/>
    </source>
</evidence>
<evidence type="ECO:0008006" key="6">
    <source>
        <dbReference type="Google" id="ProtNLM"/>
    </source>
</evidence>
<dbReference type="Gene3D" id="4.10.520.10">
    <property type="entry name" value="IHF-like DNA-binding proteins"/>
    <property type="match status" value="1"/>
</dbReference>
<keyword evidence="5" id="KW-1185">Reference proteome</keyword>
<dbReference type="SUPFAM" id="SSF47729">
    <property type="entry name" value="IHF-like DNA-binding proteins"/>
    <property type="match status" value="1"/>
</dbReference>
<dbReference type="EMBL" id="JFKE01000004">
    <property type="protein sequence ID" value="KAJ55474.1"/>
    <property type="molecule type" value="Genomic_DNA"/>
</dbReference>
<dbReference type="RefSeq" id="WP_051588260.1">
    <property type="nucleotide sequence ID" value="NZ_JFKE01000004.1"/>
</dbReference>
<gene>
    <name evidence="4" type="ORF">ACMU_12335</name>
</gene>
<evidence type="ECO:0000256" key="1">
    <source>
        <dbReference type="ARBA" id="ARBA00010529"/>
    </source>
</evidence>
<comment type="similarity">
    <text evidence="1">Belongs to the bacterial histone-like protein family.</text>
</comment>
<dbReference type="AlphaFoldDB" id="A0A037ZIM8"/>
<dbReference type="GO" id="GO:0030527">
    <property type="term" value="F:structural constituent of chromatin"/>
    <property type="evidence" value="ECO:0007669"/>
    <property type="project" value="InterPro"/>
</dbReference>
<dbReference type="STRING" id="1454373.ACMU_12335"/>
<dbReference type="InterPro" id="IPR010992">
    <property type="entry name" value="IHF-like_DNA-bd_dom_sf"/>
</dbReference>